<dbReference type="Ensembl" id="ENSSMRT00000010591.1">
    <property type="protein sequence ID" value="ENSSMRP00000009090.1"/>
    <property type="gene ID" value="ENSSMRG00000007261.1"/>
</dbReference>
<reference evidence="1" key="2">
    <citation type="submission" date="2025-09" db="UniProtKB">
        <authorList>
            <consortium name="Ensembl"/>
        </authorList>
    </citation>
    <scope>IDENTIFICATION</scope>
</reference>
<evidence type="ECO:0000313" key="1">
    <source>
        <dbReference type="Ensembl" id="ENSSMRP00000009090.1"/>
    </source>
</evidence>
<accession>A0A8D0BD40</accession>
<keyword evidence="2" id="KW-1185">Reference proteome</keyword>
<dbReference type="Proteomes" id="UP000694421">
    <property type="component" value="Unplaced"/>
</dbReference>
<dbReference type="AlphaFoldDB" id="A0A8D0BD40"/>
<proteinExistence type="predicted"/>
<evidence type="ECO:0000313" key="2">
    <source>
        <dbReference type="Proteomes" id="UP000694421"/>
    </source>
</evidence>
<name>A0A8D0BD40_SALMN</name>
<reference evidence="1" key="1">
    <citation type="submission" date="2025-08" db="UniProtKB">
        <authorList>
            <consortium name="Ensembl"/>
        </authorList>
    </citation>
    <scope>IDENTIFICATION</scope>
</reference>
<protein>
    <submittedName>
        <fullName evidence="1">Uncharacterized protein</fullName>
    </submittedName>
</protein>
<sequence>MTQCVLAYCWQWTKYLYLQLTDTQHCYILVSFVKRNECLNPVPVIIALLK</sequence>
<organism evidence="1 2">
    <name type="scientific">Salvator merianae</name>
    <name type="common">Argentine black and white tegu</name>
    <name type="synonym">Tupinambis merianae</name>
    <dbReference type="NCBI Taxonomy" id="96440"/>
    <lineage>
        <taxon>Eukaryota</taxon>
        <taxon>Metazoa</taxon>
        <taxon>Chordata</taxon>
        <taxon>Craniata</taxon>
        <taxon>Vertebrata</taxon>
        <taxon>Euteleostomi</taxon>
        <taxon>Lepidosauria</taxon>
        <taxon>Squamata</taxon>
        <taxon>Bifurcata</taxon>
        <taxon>Unidentata</taxon>
        <taxon>Episquamata</taxon>
        <taxon>Laterata</taxon>
        <taxon>Teiioidea</taxon>
        <taxon>Teiidae</taxon>
        <taxon>Salvator</taxon>
    </lineage>
</organism>